<dbReference type="EMBL" id="MK782978">
    <property type="protein sequence ID" value="QIH04838.1"/>
    <property type="molecule type" value="mRNA"/>
</dbReference>
<sequence length="1776" mass="202102">MKILVLGTLIAAVTSGRLSSSDVEALKQGPWRVGTIYRYDVEAYTLARLPEGPSTGGALKARFVVRAHAPGRLLARLENPQHATVHQELPGNRQLPSDLKYQPVDKLDQPFEININGGRIKSLNLPSDLPLAKENLLKGLISALQLDLSTYRHVRRPETGYDKKTEQGHFRKMETDVTGDCETQYDVYPAVPEWRRELPKFIKDEEPIMISKTKDYGHCHHRVAYHFGVPEGSEWSGAAHRNHEEQFIRRATVSRILSGKQGPIYKSETTSTVHVNPQMYGKDKAEVLSYVQLYLVSYEKDAEAEWQKPEHYREINNLLYSITDKRVMITDRSSSDESAEDYFKADEVFEATTEKKINRMRRSVHSSEEKKAASSSMSASSSEGSIFMNDNVPENNQPAYAALYMMPQTRADKKQNPMNAQKLAQELAQQLQNPNNMPKADFLTKFNILVRVIASMSWEQLSLTSRGIEVAKSSNNKIKADMWMVYRDAVAQAGTMPAFQQIKTWIQNKKIQEEEAAQVVASLVYSLRYPTKDIMIQFFKLAVSDEVRQQRYLSSTALIAATKFINMGQVNNETAHSFYPTHMYGRLSRKHDAFVLEEILPRLAEDLKQAIQQGDSNKAQVYIKAIGNLGHRGILNVFAPYIEGKIPVSTYLRRQMVKNLRVLAHQKDVFARAVLFTILKNVGEPYEVRVAAIDNIFMARPTVSMMQAMAQMTHNDPSVHVRAVLKESIISAAELKIPHYRDLARTAQVAKWMVTKQNYGKQYSSKYLNDFSDMESELSILRAYTQIGSEDSLLPKDIRYTLKTKAGGWNKMNTIGASFSSVQDFMNAIQRQMDKISKPHPRSEADHKFSAEKISEMLKLKPEPKNPLEAALYFSLGGQERYFTFSESDIEQLSAIINQNMADLAKGTEKHYTKVVNQAQVSIMFPVSMGMPFIFKYKVPTVLHMQEKSKGQITPPSEKNEHYLASIDKEIHFTFARNIDGSVGFMDTISNQLANVGVTSKLQVNLPLKMQMELKSRELKVSVEPLRPDQDDTIVHYSVWPYSANQKKESLVPVSLDPSTKAITRKNKVVAIDTKFGQSVGQQFQLQGYSYSSDYKNVGEIMKSKNLLTNIAQALYQKDVAMTHFNLKHLGKQCSNKRITLTAVLDTFYNQKEAPQPLVASNIEDVTPNSENRRRQMVKRVASGFKIAKVQVLDISTTFEGPQKHEFVFTAAMGNNPVEPKIQYAFFAARNSAQLGNNQVNGVATVNKPTVNPLNFLEALNKDMKMHFEADVKFGQNGNIHVQGQSERTKKFTEELKEHQLGKKCAKEMEKNNNYQEACHRMIVLAHAPDYLKASVTYKDISPIAKCWGIRAYKMAEHLGYWNSDVNLMKTTPEGKLEIESQMWYLENRMNLVLSSRLGEARFTNVPIPRVTAGALAIYQPIQPHERVLNYFTRHQYLPFCTVDASKVRTFSNRSYDYTLTRSWHVVMQDDGKRVGKDNEQLVVLARRPSDKLEMYISYKSRNGKDLEIETPTPQGNKLTLKVKTNAKKVSEGDFTIYWDDISEKPLLKYYTLPDGTLILNIRQERLQVVYDGVRLVVLAKENRNNIRGICGYMNGEARDDYLIPSGLVDRPDHYAASYALKDAECDPKTVELQAEAEKLSYPTKKEYTDILPSDKEWENVMQVSDAEDQKSGKKLYKVRSYLQSREECQIQQQIQYFEDHTEFCVTSRPLPSCQAHCRAEGFKTQAAQVICMPKIDEMSNSYKDQIRQGGNPQVSGVPEQQPKWFRVPTSCKAYK</sequence>
<dbReference type="InterPro" id="IPR050733">
    <property type="entry name" value="Vitellogenin/Apolipophorin"/>
</dbReference>
<dbReference type="PROSITE" id="PS51211">
    <property type="entry name" value="VITELLOGENIN"/>
    <property type="match status" value="1"/>
</dbReference>
<evidence type="ECO:0000256" key="3">
    <source>
        <dbReference type="ARBA" id="ARBA00023157"/>
    </source>
</evidence>
<feature type="compositionally biased region" description="Low complexity" evidence="6">
    <location>
        <begin position="373"/>
        <end position="385"/>
    </location>
</feature>
<feature type="domain" description="VWFD" evidence="9">
    <location>
        <begin position="1439"/>
        <end position="1627"/>
    </location>
</feature>
<dbReference type="SMART" id="SM00216">
    <property type="entry name" value="VWD"/>
    <property type="match status" value="1"/>
</dbReference>
<dbReference type="Pfam" id="PF09172">
    <property type="entry name" value="Vit_open_b-sht"/>
    <property type="match status" value="1"/>
</dbReference>
<dbReference type="InterPro" id="IPR011030">
    <property type="entry name" value="Lipovitellin_superhlx_dom"/>
</dbReference>
<protein>
    <submittedName>
        <fullName evidence="10">Vitellogenin</fullName>
    </submittedName>
</protein>
<keyword evidence="2" id="KW-0758">Storage protein</keyword>
<evidence type="ECO:0000256" key="4">
    <source>
        <dbReference type="ARBA" id="ARBA00023180"/>
    </source>
</evidence>
<name>A0A6G6ZQ51_OSTFU</name>
<dbReference type="SUPFAM" id="SSF48431">
    <property type="entry name" value="Lipovitellin-phosvitin complex, superhelical domain"/>
    <property type="match status" value="1"/>
</dbReference>
<dbReference type="FunFam" id="1.25.10.20:FF:000003">
    <property type="entry name" value="Vitellogenin C"/>
    <property type="match status" value="1"/>
</dbReference>
<dbReference type="InterPro" id="IPR015255">
    <property type="entry name" value="Vitellinogen_open_b-sht"/>
</dbReference>
<dbReference type="Gene3D" id="2.20.80.10">
    <property type="entry name" value="Lipovitellin-phosvitin complex, chain A, domain 4"/>
    <property type="match status" value="1"/>
</dbReference>
<feature type="signal peptide" evidence="7">
    <location>
        <begin position="1"/>
        <end position="15"/>
    </location>
</feature>
<evidence type="ECO:0000256" key="6">
    <source>
        <dbReference type="SAM" id="MobiDB-lite"/>
    </source>
</evidence>
<dbReference type="InterPro" id="IPR001846">
    <property type="entry name" value="VWF_type-D"/>
</dbReference>
<evidence type="ECO:0000256" key="5">
    <source>
        <dbReference type="PROSITE-ProRule" id="PRU00557"/>
    </source>
</evidence>
<dbReference type="Gene3D" id="1.25.10.20">
    <property type="entry name" value="Vitellinogen, superhelical"/>
    <property type="match status" value="1"/>
</dbReference>
<dbReference type="GO" id="GO:0005319">
    <property type="term" value="F:lipid transporter activity"/>
    <property type="evidence" value="ECO:0007669"/>
    <property type="project" value="InterPro"/>
</dbReference>
<dbReference type="Pfam" id="PF00094">
    <property type="entry name" value="VWD"/>
    <property type="match status" value="1"/>
</dbReference>
<dbReference type="InterPro" id="IPR015819">
    <property type="entry name" value="Lipid_transp_b-sht_shell"/>
</dbReference>
<evidence type="ECO:0000313" key="10">
    <source>
        <dbReference type="EMBL" id="QIH04838.1"/>
    </source>
</evidence>
<dbReference type="PANTHER" id="PTHR23345:SF15">
    <property type="entry name" value="VITELLOGENIN 1-RELATED"/>
    <property type="match status" value="1"/>
</dbReference>
<evidence type="ECO:0000256" key="1">
    <source>
        <dbReference type="ARBA" id="ARBA00022729"/>
    </source>
</evidence>
<dbReference type="PANTHER" id="PTHR23345">
    <property type="entry name" value="VITELLOGENIN-RELATED"/>
    <property type="match status" value="1"/>
</dbReference>
<dbReference type="Pfam" id="PF01347">
    <property type="entry name" value="Vitellogenin_N"/>
    <property type="match status" value="1"/>
</dbReference>
<gene>
    <name evidence="10" type="primary">Vg</name>
</gene>
<dbReference type="SUPFAM" id="SSF56968">
    <property type="entry name" value="Lipovitellin-phosvitin complex, beta-sheet shell regions"/>
    <property type="match status" value="2"/>
</dbReference>
<dbReference type="PROSITE" id="PS51233">
    <property type="entry name" value="VWFD"/>
    <property type="match status" value="1"/>
</dbReference>
<feature type="domain" description="Vitellogenin" evidence="8">
    <location>
        <begin position="31"/>
        <end position="798"/>
    </location>
</feature>
<keyword evidence="1 7" id="KW-0732">Signal</keyword>
<dbReference type="InterPro" id="IPR001747">
    <property type="entry name" value="Vitellogenin_N"/>
</dbReference>
<evidence type="ECO:0000259" key="9">
    <source>
        <dbReference type="PROSITE" id="PS51233"/>
    </source>
</evidence>
<organism evidence="10">
    <name type="scientific">Ostrinia furnacalis</name>
    <name type="common">Asian corn borer</name>
    <dbReference type="NCBI Taxonomy" id="93504"/>
    <lineage>
        <taxon>Eukaryota</taxon>
        <taxon>Metazoa</taxon>
        <taxon>Ecdysozoa</taxon>
        <taxon>Arthropoda</taxon>
        <taxon>Hexapoda</taxon>
        <taxon>Insecta</taxon>
        <taxon>Pterygota</taxon>
        <taxon>Neoptera</taxon>
        <taxon>Endopterygota</taxon>
        <taxon>Lepidoptera</taxon>
        <taxon>Glossata</taxon>
        <taxon>Ditrysia</taxon>
        <taxon>Pyraloidea</taxon>
        <taxon>Crambidae</taxon>
        <taxon>Pyraustinae</taxon>
        <taxon>Ostrinia</taxon>
    </lineage>
</organism>
<dbReference type="Gene3D" id="2.30.230.10">
    <property type="entry name" value="Lipovitellin, beta-sheet shell regions, chain A"/>
    <property type="match status" value="1"/>
</dbReference>
<comment type="caution">
    <text evidence="5">Lacks conserved residue(s) required for the propagation of feature annotation.</text>
</comment>
<evidence type="ECO:0000256" key="2">
    <source>
        <dbReference type="ARBA" id="ARBA00022761"/>
    </source>
</evidence>
<reference evidence="10" key="1">
    <citation type="submission" date="2019-04" db="EMBL/GenBank/DDBJ databases">
        <authorList>
            <person name="Liu F."/>
            <person name="Zhang C."/>
        </authorList>
    </citation>
    <scope>NUCLEOTIDE SEQUENCE</scope>
</reference>
<feature type="chain" id="PRO_5026006223" evidence="7">
    <location>
        <begin position="16"/>
        <end position="1776"/>
    </location>
</feature>
<keyword evidence="4" id="KW-0325">Glycoprotein</keyword>
<dbReference type="SMART" id="SM00638">
    <property type="entry name" value="LPD_N"/>
    <property type="match status" value="1"/>
</dbReference>
<accession>A0A6G6ZQ51</accession>
<evidence type="ECO:0000259" key="8">
    <source>
        <dbReference type="PROSITE" id="PS51211"/>
    </source>
</evidence>
<proteinExistence type="evidence at transcript level"/>
<dbReference type="InterPro" id="IPR015816">
    <property type="entry name" value="Vitellinogen_b-sht_N"/>
</dbReference>
<feature type="region of interest" description="Disordered" evidence="6">
    <location>
        <begin position="359"/>
        <end position="388"/>
    </location>
</feature>
<dbReference type="SMART" id="SM01169">
    <property type="entry name" value="DUF1943"/>
    <property type="match status" value="1"/>
</dbReference>
<keyword evidence="3" id="KW-1015">Disulfide bond</keyword>
<dbReference type="GO" id="GO:0045735">
    <property type="term" value="F:nutrient reservoir activity"/>
    <property type="evidence" value="ECO:0007669"/>
    <property type="project" value="UniProtKB-KW"/>
</dbReference>
<evidence type="ECO:0000256" key="7">
    <source>
        <dbReference type="SAM" id="SignalP"/>
    </source>
</evidence>